<dbReference type="EMBL" id="CAJOBJ010123374">
    <property type="protein sequence ID" value="CAF4687231.1"/>
    <property type="molecule type" value="Genomic_DNA"/>
</dbReference>
<dbReference type="Proteomes" id="UP000681720">
    <property type="component" value="Unassembled WGS sequence"/>
</dbReference>
<reference evidence="1" key="1">
    <citation type="submission" date="2021-02" db="EMBL/GenBank/DDBJ databases">
        <authorList>
            <person name="Nowell W R."/>
        </authorList>
    </citation>
    <scope>NUCLEOTIDE SEQUENCE</scope>
</reference>
<comment type="caution">
    <text evidence="1">The sequence shown here is derived from an EMBL/GenBank/DDBJ whole genome shotgun (WGS) entry which is preliminary data.</text>
</comment>
<sequence>PSILCITNKVTTNNGSLRAINNPLASADLESPSLIKSLSALRIAR</sequence>
<accession>A0A8S3AAA9</accession>
<feature type="non-terminal residue" evidence="1">
    <location>
        <position position="1"/>
    </location>
</feature>
<evidence type="ECO:0000313" key="2">
    <source>
        <dbReference type="Proteomes" id="UP000681720"/>
    </source>
</evidence>
<proteinExistence type="predicted"/>
<dbReference type="AlphaFoldDB" id="A0A8S3AAA9"/>
<evidence type="ECO:0000313" key="1">
    <source>
        <dbReference type="EMBL" id="CAF4687231.1"/>
    </source>
</evidence>
<name>A0A8S3AAA9_9BILA</name>
<protein>
    <submittedName>
        <fullName evidence="1">Uncharacterized protein</fullName>
    </submittedName>
</protein>
<gene>
    <name evidence="1" type="ORF">GIL414_LOCUS42522</name>
</gene>
<organism evidence="1 2">
    <name type="scientific">Rotaria magnacalcarata</name>
    <dbReference type="NCBI Taxonomy" id="392030"/>
    <lineage>
        <taxon>Eukaryota</taxon>
        <taxon>Metazoa</taxon>
        <taxon>Spiralia</taxon>
        <taxon>Gnathifera</taxon>
        <taxon>Rotifera</taxon>
        <taxon>Eurotatoria</taxon>
        <taxon>Bdelloidea</taxon>
        <taxon>Philodinida</taxon>
        <taxon>Philodinidae</taxon>
        <taxon>Rotaria</taxon>
    </lineage>
</organism>